<protein>
    <recommendedName>
        <fullName evidence="3">Aconitase A/isopropylmalate dehydratase small subunit swivel domain-containing protein</fullName>
    </recommendedName>
</protein>
<evidence type="ECO:0000259" key="3">
    <source>
        <dbReference type="Pfam" id="PF00694"/>
    </source>
</evidence>
<dbReference type="Pfam" id="PF00694">
    <property type="entry name" value="Aconitase_C"/>
    <property type="match status" value="1"/>
</dbReference>
<dbReference type="InterPro" id="IPR050075">
    <property type="entry name" value="LeuD"/>
</dbReference>
<dbReference type="PANTHER" id="PTHR43345:SF2">
    <property type="entry name" value="3-ISOPROPYLMALATE DEHYDRATASE SMALL SUBUNIT 1"/>
    <property type="match status" value="1"/>
</dbReference>
<reference evidence="4" key="1">
    <citation type="journal article" date="2014" name="Front. Microbiol.">
        <title>High frequency of phylogenetically diverse reductive dehalogenase-homologous genes in deep subseafloor sedimentary metagenomes.</title>
        <authorList>
            <person name="Kawai M."/>
            <person name="Futagami T."/>
            <person name="Toyoda A."/>
            <person name="Takaki Y."/>
            <person name="Nishi S."/>
            <person name="Hori S."/>
            <person name="Arai W."/>
            <person name="Tsubouchi T."/>
            <person name="Morono Y."/>
            <person name="Uchiyama I."/>
            <person name="Ito T."/>
            <person name="Fujiyama A."/>
            <person name="Inagaki F."/>
            <person name="Takami H."/>
        </authorList>
    </citation>
    <scope>NUCLEOTIDE SEQUENCE</scope>
    <source>
        <strain evidence="4">Expedition CK06-06</strain>
    </source>
</reference>
<dbReference type="InterPro" id="IPR000573">
    <property type="entry name" value="AconitaseA/IPMdHydase_ssu_swvl"/>
</dbReference>
<dbReference type="CDD" id="cd01577">
    <property type="entry name" value="IPMI_Swivel"/>
    <property type="match status" value="1"/>
</dbReference>
<gene>
    <name evidence="4" type="ORF">S06H3_10770</name>
</gene>
<comment type="caution">
    <text evidence="4">The sequence shown here is derived from an EMBL/GenBank/DDBJ whole genome shotgun (WGS) entry which is preliminary data.</text>
</comment>
<sequence>PKFEATHDPNWLASHVMENIDPSFASKVGKDDVIIAGRNFGCGSSREEAPIALKAAGISAVVAESFARIFYRNSINRGLTVLTCPGVHKGFKSGDAAKVDFQEGVVRNLRTGKVFKAEALSNFVLKIIQAGGLLPYLKRSLKQ</sequence>
<accession>X1KUC5</accession>
<dbReference type="SUPFAM" id="SSF52016">
    <property type="entry name" value="LeuD/IlvD-like"/>
    <property type="match status" value="1"/>
</dbReference>
<name>X1KUC5_9ZZZZ</name>
<dbReference type="NCBIfam" id="TIGR02087">
    <property type="entry name" value="LEUD_arch"/>
    <property type="match status" value="1"/>
</dbReference>
<organism evidence="4">
    <name type="scientific">marine sediment metagenome</name>
    <dbReference type="NCBI Taxonomy" id="412755"/>
    <lineage>
        <taxon>unclassified sequences</taxon>
        <taxon>metagenomes</taxon>
        <taxon>ecological metagenomes</taxon>
    </lineage>
</organism>
<dbReference type="InterPro" id="IPR015928">
    <property type="entry name" value="Aconitase/3IPM_dehydase_swvl"/>
</dbReference>
<feature type="non-terminal residue" evidence="4">
    <location>
        <position position="1"/>
    </location>
</feature>
<dbReference type="EMBL" id="BARV01005064">
    <property type="protein sequence ID" value="GAI10687.1"/>
    <property type="molecule type" value="Genomic_DNA"/>
</dbReference>
<evidence type="ECO:0000313" key="4">
    <source>
        <dbReference type="EMBL" id="GAI10687.1"/>
    </source>
</evidence>
<dbReference type="InterPro" id="IPR011827">
    <property type="entry name" value="LeuD_type2/HacB/DmdB"/>
</dbReference>
<comment type="similarity">
    <text evidence="1">Belongs to the LeuD family. LeuD type 2 subfamily.</text>
</comment>
<evidence type="ECO:0000256" key="1">
    <source>
        <dbReference type="ARBA" id="ARBA00009869"/>
    </source>
</evidence>
<dbReference type="PANTHER" id="PTHR43345">
    <property type="entry name" value="3-ISOPROPYLMALATE DEHYDRATASE SMALL SUBUNIT 2-RELATED-RELATED"/>
    <property type="match status" value="1"/>
</dbReference>
<dbReference type="GO" id="GO:0016836">
    <property type="term" value="F:hydro-lyase activity"/>
    <property type="evidence" value="ECO:0007669"/>
    <property type="project" value="InterPro"/>
</dbReference>
<dbReference type="Gene3D" id="3.20.19.10">
    <property type="entry name" value="Aconitase, domain 4"/>
    <property type="match status" value="1"/>
</dbReference>
<keyword evidence="2" id="KW-0456">Lyase</keyword>
<dbReference type="InterPro" id="IPR033940">
    <property type="entry name" value="IPMI_Swivel"/>
</dbReference>
<dbReference type="AlphaFoldDB" id="X1KUC5"/>
<feature type="domain" description="Aconitase A/isopropylmalate dehydratase small subunit swivel" evidence="3">
    <location>
        <begin position="17"/>
        <end position="83"/>
    </location>
</feature>
<proteinExistence type="inferred from homology"/>
<evidence type="ECO:0000256" key="2">
    <source>
        <dbReference type="ARBA" id="ARBA00023239"/>
    </source>
</evidence>